<dbReference type="InterPro" id="IPR001733">
    <property type="entry name" value="Peptidase_S26B"/>
</dbReference>
<evidence type="ECO:0000256" key="4">
    <source>
        <dbReference type="ARBA" id="ARBA00023136"/>
    </source>
</evidence>
<dbReference type="GeneID" id="71855391"/>
<feature type="transmembrane region" description="Helical" evidence="5">
    <location>
        <begin position="334"/>
        <end position="352"/>
    </location>
</feature>
<organism evidence="6 7">
    <name type="scientific">Natribaculum luteum</name>
    <dbReference type="NCBI Taxonomy" id="1586232"/>
    <lineage>
        <taxon>Archaea</taxon>
        <taxon>Methanobacteriati</taxon>
        <taxon>Methanobacteriota</taxon>
        <taxon>Stenosarchaea group</taxon>
        <taxon>Halobacteria</taxon>
        <taxon>Halobacteriales</taxon>
        <taxon>Natrialbaceae</taxon>
        <taxon>Natribaculum</taxon>
    </lineage>
</organism>
<evidence type="ECO:0000256" key="2">
    <source>
        <dbReference type="ARBA" id="ARBA00022692"/>
    </source>
</evidence>
<feature type="transmembrane region" description="Helical" evidence="5">
    <location>
        <begin position="166"/>
        <end position="185"/>
    </location>
</feature>
<dbReference type="Proteomes" id="UP001595821">
    <property type="component" value="Unassembled WGS sequence"/>
</dbReference>
<evidence type="ECO:0000256" key="3">
    <source>
        <dbReference type="ARBA" id="ARBA00022989"/>
    </source>
</evidence>
<dbReference type="SUPFAM" id="SSF51306">
    <property type="entry name" value="LexA/Signal peptidase"/>
    <property type="match status" value="1"/>
</dbReference>
<evidence type="ECO:0000256" key="5">
    <source>
        <dbReference type="SAM" id="Phobius"/>
    </source>
</evidence>
<evidence type="ECO:0000313" key="6">
    <source>
        <dbReference type="EMBL" id="MFC4248021.1"/>
    </source>
</evidence>
<feature type="transmembrane region" description="Helical" evidence="5">
    <location>
        <begin position="206"/>
        <end position="228"/>
    </location>
</feature>
<dbReference type="AlphaFoldDB" id="A0ABD5P172"/>
<keyword evidence="2 5" id="KW-0812">Transmembrane</keyword>
<keyword evidence="6" id="KW-0378">Hydrolase</keyword>
<dbReference type="CDD" id="cd06530">
    <property type="entry name" value="S26_SPase_I"/>
    <property type="match status" value="1"/>
</dbReference>
<comment type="subcellular location">
    <subcellularLocation>
        <location evidence="1">Membrane</location>
    </subcellularLocation>
</comment>
<accession>A0ABD5P172</accession>
<dbReference type="EC" id="3.4.21.89" evidence="6"/>
<dbReference type="RefSeq" id="WP_246969400.1">
    <property type="nucleotide sequence ID" value="NZ_CP095397.1"/>
</dbReference>
<evidence type="ECO:0000256" key="1">
    <source>
        <dbReference type="ARBA" id="ARBA00004370"/>
    </source>
</evidence>
<dbReference type="InterPro" id="IPR036286">
    <property type="entry name" value="LexA/Signal_pep-like_sf"/>
</dbReference>
<keyword evidence="3 5" id="KW-1133">Transmembrane helix</keyword>
<name>A0ABD5P172_9EURY</name>
<comment type="caution">
    <text evidence="6">The sequence shown here is derived from an EMBL/GenBank/DDBJ whole genome shotgun (WGS) entry which is preliminary data.</text>
</comment>
<proteinExistence type="predicted"/>
<dbReference type="EMBL" id="JBHSDJ010000111">
    <property type="protein sequence ID" value="MFC4248021.1"/>
    <property type="molecule type" value="Genomic_DNA"/>
</dbReference>
<evidence type="ECO:0000313" key="7">
    <source>
        <dbReference type="Proteomes" id="UP001595821"/>
    </source>
</evidence>
<reference evidence="6 7" key="1">
    <citation type="journal article" date="2014" name="Int. J. Syst. Evol. Microbiol.">
        <title>Complete genome sequence of Corynebacterium casei LMG S-19264T (=DSM 44701T), isolated from a smear-ripened cheese.</title>
        <authorList>
            <consortium name="US DOE Joint Genome Institute (JGI-PGF)"/>
            <person name="Walter F."/>
            <person name="Albersmeier A."/>
            <person name="Kalinowski J."/>
            <person name="Ruckert C."/>
        </authorList>
    </citation>
    <scope>NUCLEOTIDE SEQUENCE [LARGE SCALE GENOMIC DNA]</scope>
    <source>
        <strain evidence="6 7">IBRC-M 10912</strain>
    </source>
</reference>
<sequence length="380" mass="40473">MSVRYVARFVRIALLVTVLAAIAGQALGQPLLLGYVSSDSMEPAMDAGDGFVAVPTLLVGDVEPGDVIVYESGDGVDDELVTHRVVRATDDGYVTRGDANPVTDQQDGEPHVREEQIVATALQIDGTVVRIPGLGVAVTTTGTVFGVVQAGIADVTGTGGDQSGRAVASLLLVLSLAGYMIETVRERRRWRLDRRIDDGTTEPRRVAVAVALVVAVAATAAMVVPAGAESIAFVSTDPAPDGELLAEPGGIVETSYRVSNAGFAPIVAYLEPRDEGVTLERHAAIVPGRDSEDVTVSITAPESEGHYERTVVEHRYLYLLPRPVIDALYDRHPWLPLGAIVALLGAIAYVLCRRLIDSGGSRPARKGGYCTRNQRFRLER</sequence>
<dbReference type="InterPro" id="IPR019533">
    <property type="entry name" value="Peptidase_S26"/>
</dbReference>
<protein>
    <submittedName>
        <fullName evidence="6">Signal peptidase I</fullName>
        <ecNumber evidence="6">3.4.21.89</ecNumber>
    </submittedName>
</protein>
<gene>
    <name evidence="6" type="ORF">ACFOZ7_13900</name>
</gene>
<dbReference type="GO" id="GO:0016020">
    <property type="term" value="C:membrane"/>
    <property type="evidence" value="ECO:0007669"/>
    <property type="project" value="UniProtKB-SubCell"/>
</dbReference>
<dbReference type="GO" id="GO:0009003">
    <property type="term" value="F:signal peptidase activity"/>
    <property type="evidence" value="ECO:0007669"/>
    <property type="project" value="UniProtKB-EC"/>
</dbReference>
<keyword evidence="4 5" id="KW-0472">Membrane</keyword>
<dbReference type="NCBIfam" id="TIGR02228">
    <property type="entry name" value="sigpep_I_arch"/>
    <property type="match status" value="1"/>
</dbReference>